<dbReference type="Gene3D" id="1.10.1740.10">
    <property type="match status" value="1"/>
</dbReference>
<dbReference type="Gene3D" id="1.10.10.10">
    <property type="entry name" value="Winged helix-like DNA-binding domain superfamily/Winged helix DNA-binding domain"/>
    <property type="match status" value="1"/>
</dbReference>
<keyword evidence="3" id="KW-0731">Sigma factor</keyword>
<dbReference type="PANTHER" id="PTHR43133">
    <property type="entry name" value="RNA POLYMERASE ECF-TYPE SIGMA FACTO"/>
    <property type="match status" value="1"/>
</dbReference>
<evidence type="ECO:0000256" key="4">
    <source>
        <dbReference type="ARBA" id="ARBA00023163"/>
    </source>
</evidence>
<evidence type="ECO:0000256" key="3">
    <source>
        <dbReference type="ARBA" id="ARBA00023082"/>
    </source>
</evidence>
<dbReference type="InterPro" id="IPR013324">
    <property type="entry name" value="RNA_pol_sigma_r3/r4-like"/>
</dbReference>
<dbReference type="InterPro" id="IPR013325">
    <property type="entry name" value="RNA_pol_sigma_r2"/>
</dbReference>
<dbReference type="AlphaFoldDB" id="A0A1T3NIN7"/>
<organism evidence="7 8">
    <name type="scientific">Embleya scabrispora</name>
    <dbReference type="NCBI Taxonomy" id="159449"/>
    <lineage>
        <taxon>Bacteria</taxon>
        <taxon>Bacillati</taxon>
        <taxon>Actinomycetota</taxon>
        <taxon>Actinomycetes</taxon>
        <taxon>Kitasatosporales</taxon>
        <taxon>Streptomycetaceae</taxon>
        <taxon>Embleya</taxon>
    </lineage>
</organism>
<keyword evidence="2" id="KW-0805">Transcription regulation</keyword>
<dbReference type="GO" id="GO:0006352">
    <property type="term" value="P:DNA-templated transcription initiation"/>
    <property type="evidence" value="ECO:0007669"/>
    <property type="project" value="InterPro"/>
</dbReference>
<keyword evidence="4" id="KW-0804">Transcription</keyword>
<evidence type="ECO:0000256" key="1">
    <source>
        <dbReference type="ARBA" id="ARBA00010641"/>
    </source>
</evidence>
<dbReference type="InterPro" id="IPR013249">
    <property type="entry name" value="RNA_pol_sigma70_r4_t2"/>
</dbReference>
<evidence type="ECO:0000259" key="6">
    <source>
        <dbReference type="Pfam" id="PF08281"/>
    </source>
</evidence>
<evidence type="ECO:0000256" key="2">
    <source>
        <dbReference type="ARBA" id="ARBA00023015"/>
    </source>
</evidence>
<feature type="domain" description="RNA polymerase sigma factor 70 region 4 type 2" evidence="6">
    <location>
        <begin position="184"/>
        <end position="236"/>
    </location>
</feature>
<dbReference type="InterPro" id="IPR014284">
    <property type="entry name" value="RNA_pol_sigma-70_dom"/>
</dbReference>
<dbReference type="InterPro" id="IPR036388">
    <property type="entry name" value="WH-like_DNA-bd_sf"/>
</dbReference>
<dbReference type="Proteomes" id="UP000190037">
    <property type="component" value="Unassembled WGS sequence"/>
</dbReference>
<dbReference type="STRING" id="159449.B4N89_45065"/>
<comment type="similarity">
    <text evidence="1">Belongs to the sigma-70 factor family. ECF subfamily.</text>
</comment>
<dbReference type="InterPro" id="IPR039425">
    <property type="entry name" value="RNA_pol_sigma-70-like"/>
</dbReference>
<dbReference type="GO" id="GO:0003677">
    <property type="term" value="F:DNA binding"/>
    <property type="evidence" value="ECO:0007669"/>
    <property type="project" value="InterPro"/>
</dbReference>
<reference evidence="7 8" key="1">
    <citation type="submission" date="2017-03" db="EMBL/GenBank/DDBJ databases">
        <title>Draft genome sequence of Streptomyces scabrisporus NF3, endophyte isolated from Amphipterygium adstringens.</title>
        <authorList>
            <person name="Vazquez M."/>
            <person name="Ceapa C.D."/>
            <person name="Rodriguez Luna D."/>
            <person name="Sanchez Esquivel S."/>
        </authorList>
    </citation>
    <scope>NUCLEOTIDE SEQUENCE [LARGE SCALE GENOMIC DNA]</scope>
    <source>
        <strain evidence="7 8">NF3</strain>
    </source>
</reference>
<feature type="region of interest" description="Disordered" evidence="5">
    <location>
        <begin position="241"/>
        <end position="260"/>
    </location>
</feature>
<dbReference type="NCBIfam" id="TIGR02937">
    <property type="entry name" value="sigma70-ECF"/>
    <property type="match status" value="1"/>
</dbReference>
<evidence type="ECO:0000256" key="5">
    <source>
        <dbReference type="SAM" id="MobiDB-lite"/>
    </source>
</evidence>
<dbReference type="Pfam" id="PF08281">
    <property type="entry name" value="Sigma70_r4_2"/>
    <property type="match status" value="1"/>
</dbReference>
<accession>A0A1T3NIN7</accession>
<dbReference type="SUPFAM" id="SSF88946">
    <property type="entry name" value="Sigma2 domain of RNA polymerase sigma factors"/>
    <property type="match status" value="1"/>
</dbReference>
<evidence type="ECO:0000313" key="8">
    <source>
        <dbReference type="Proteomes" id="UP000190037"/>
    </source>
</evidence>
<dbReference type="GO" id="GO:0016987">
    <property type="term" value="F:sigma factor activity"/>
    <property type="evidence" value="ECO:0007669"/>
    <property type="project" value="UniProtKB-KW"/>
</dbReference>
<dbReference type="CDD" id="cd06171">
    <property type="entry name" value="Sigma70_r4"/>
    <property type="match status" value="1"/>
</dbReference>
<evidence type="ECO:0000313" key="7">
    <source>
        <dbReference type="EMBL" id="OPC76663.1"/>
    </source>
</evidence>
<dbReference type="EMBL" id="MWQN01000005">
    <property type="protein sequence ID" value="OPC76663.1"/>
    <property type="molecule type" value="Genomic_DNA"/>
</dbReference>
<proteinExistence type="inferred from homology"/>
<keyword evidence="8" id="KW-1185">Reference proteome</keyword>
<dbReference type="SUPFAM" id="SSF88659">
    <property type="entry name" value="Sigma3 and sigma4 domains of RNA polymerase sigma factors"/>
    <property type="match status" value="1"/>
</dbReference>
<gene>
    <name evidence="7" type="ORF">B4N89_45065</name>
</gene>
<dbReference type="PANTHER" id="PTHR43133:SF51">
    <property type="entry name" value="RNA POLYMERASE SIGMA FACTOR"/>
    <property type="match status" value="1"/>
</dbReference>
<name>A0A1T3NIN7_9ACTN</name>
<protein>
    <recommendedName>
        <fullName evidence="6">RNA polymerase sigma factor 70 region 4 type 2 domain-containing protein</fullName>
    </recommendedName>
</protein>
<comment type="caution">
    <text evidence="7">The sequence shown here is derived from an EMBL/GenBank/DDBJ whole genome shotgun (WGS) entry which is preliminary data.</text>
</comment>
<sequence length="260" mass="29720">MSAFERTDMWRTPHFHGKDAVSRSHRVRLNGRRSGHWVPFAGQADAASGTSQSLWRAAVENRHDIGAPPPPGRLRALHHEGFTELYRRHWLAVLRYTSRRVRPHERAEDVASRVFVTALEKGDVIFDIDEDERLPYLLGIARNHLLTDFRSEDRSVRLRERIELEQAVRGNAEPDGTAIVDTQLEVARAFDELPELHREVMSLVAFEDLSIPQVALVMDQSEASIRRIVTRARQLLRVEMSRTGSKEPGHARFGRRVGTS</sequence>